<accession>A0AAW0I857</accession>
<reference evidence="2 3" key="1">
    <citation type="journal article" date="2018" name="Sci. Data">
        <title>The draft genome sequence of cork oak.</title>
        <authorList>
            <person name="Ramos A.M."/>
            <person name="Usie A."/>
            <person name="Barbosa P."/>
            <person name="Barros P.M."/>
            <person name="Capote T."/>
            <person name="Chaves I."/>
            <person name="Simoes F."/>
            <person name="Abreu I."/>
            <person name="Carrasquinho I."/>
            <person name="Faro C."/>
            <person name="Guimaraes J.B."/>
            <person name="Mendonca D."/>
            <person name="Nobrega F."/>
            <person name="Rodrigues L."/>
            <person name="Saibo N.J.M."/>
            <person name="Varela M.C."/>
            <person name="Egas C."/>
            <person name="Matos J."/>
            <person name="Miguel C.M."/>
            <person name="Oliveira M.M."/>
            <person name="Ricardo C.P."/>
            <person name="Goncalves S."/>
        </authorList>
    </citation>
    <scope>NUCLEOTIDE SEQUENCE [LARGE SCALE GENOMIC DNA]</scope>
    <source>
        <strain evidence="3">cv. HL8</strain>
    </source>
</reference>
<dbReference type="Gene3D" id="2.60.40.420">
    <property type="entry name" value="Cupredoxins - blue copper proteins"/>
    <property type="match status" value="1"/>
</dbReference>
<dbReference type="SUPFAM" id="SSF49503">
    <property type="entry name" value="Cupredoxins"/>
    <property type="match status" value="1"/>
</dbReference>
<dbReference type="GO" id="GO:0016491">
    <property type="term" value="F:oxidoreductase activity"/>
    <property type="evidence" value="ECO:0007669"/>
    <property type="project" value="TreeGrafter"/>
</dbReference>
<evidence type="ECO:0000259" key="1">
    <source>
        <dbReference type="Pfam" id="PF00394"/>
    </source>
</evidence>
<dbReference type="GO" id="GO:0005886">
    <property type="term" value="C:plasma membrane"/>
    <property type="evidence" value="ECO:0007669"/>
    <property type="project" value="TreeGrafter"/>
</dbReference>
<keyword evidence="3" id="KW-1185">Reference proteome</keyword>
<dbReference type="Proteomes" id="UP000237347">
    <property type="component" value="Unassembled WGS sequence"/>
</dbReference>
<sequence>MVIVETEGSYTNQITLDSLDVHVGQSYSVLVTANQNEVDYYIVATPKLLNNTGSRNLNGVGVLHYSNSITNVSGPLPAGPDPFDLEFSVNQAKSIRWNMTAGAARPNPQGTSNVTNVTLSQTFILQNSVAELQGHPRYVVNNVSYLTPNTPLKLADYLNNGSRVYNLDQFPVKSVNDNASYGISVVTGNHK</sequence>
<dbReference type="PANTHER" id="PTHR11709:SF311">
    <property type="entry name" value="MONOCOPPER OXIDASE-LIKE PROTEIN SKU5"/>
    <property type="match status" value="1"/>
</dbReference>
<evidence type="ECO:0000313" key="3">
    <source>
        <dbReference type="Proteomes" id="UP000237347"/>
    </source>
</evidence>
<feature type="domain" description="Plastocyanin-like" evidence="1">
    <location>
        <begin position="1"/>
        <end position="68"/>
    </location>
</feature>
<dbReference type="EMBL" id="PKMF04002065">
    <property type="protein sequence ID" value="KAK7810600.1"/>
    <property type="molecule type" value="Genomic_DNA"/>
</dbReference>
<feature type="non-terminal residue" evidence="2">
    <location>
        <position position="191"/>
    </location>
</feature>
<protein>
    <submittedName>
        <fullName evidence="2">Monocopper oxidase-like protein sku5</fullName>
    </submittedName>
</protein>
<proteinExistence type="predicted"/>
<dbReference type="InterPro" id="IPR045087">
    <property type="entry name" value="Cu-oxidase_fam"/>
</dbReference>
<dbReference type="InterPro" id="IPR008972">
    <property type="entry name" value="Cupredoxin"/>
</dbReference>
<dbReference type="InterPro" id="IPR001117">
    <property type="entry name" value="Cu-oxidase_2nd"/>
</dbReference>
<organism evidence="2 3">
    <name type="scientific">Quercus suber</name>
    <name type="common">Cork oak</name>
    <dbReference type="NCBI Taxonomy" id="58331"/>
    <lineage>
        <taxon>Eukaryota</taxon>
        <taxon>Viridiplantae</taxon>
        <taxon>Streptophyta</taxon>
        <taxon>Embryophyta</taxon>
        <taxon>Tracheophyta</taxon>
        <taxon>Spermatophyta</taxon>
        <taxon>Magnoliopsida</taxon>
        <taxon>eudicotyledons</taxon>
        <taxon>Gunneridae</taxon>
        <taxon>Pentapetalae</taxon>
        <taxon>rosids</taxon>
        <taxon>fabids</taxon>
        <taxon>Fagales</taxon>
        <taxon>Fagaceae</taxon>
        <taxon>Quercus</taxon>
    </lineage>
</organism>
<dbReference type="AlphaFoldDB" id="A0AAW0I857"/>
<dbReference type="PANTHER" id="PTHR11709">
    <property type="entry name" value="MULTI-COPPER OXIDASE"/>
    <property type="match status" value="1"/>
</dbReference>
<gene>
    <name evidence="2" type="primary">SKU5_6</name>
    <name evidence="2" type="ORF">CFP56_013007</name>
</gene>
<comment type="caution">
    <text evidence="2">The sequence shown here is derived from an EMBL/GenBank/DDBJ whole genome shotgun (WGS) entry which is preliminary data.</text>
</comment>
<evidence type="ECO:0000313" key="2">
    <source>
        <dbReference type="EMBL" id="KAK7810600.1"/>
    </source>
</evidence>
<name>A0AAW0I857_QUESU</name>
<dbReference type="Pfam" id="PF00394">
    <property type="entry name" value="Cu-oxidase"/>
    <property type="match status" value="1"/>
</dbReference>